<reference evidence="5" key="3">
    <citation type="submission" date="2021-09" db="EMBL/GenBank/DDBJ databases">
        <authorList>
            <person name="Jia N."/>
            <person name="Wang J."/>
            <person name="Shi W."/>
            <person name="Du L."/>
            <person name="Sun Y."/>
            <person name="Zhan W."/>
            <person name="Jiang J."/>
            <person name="Wang Q."/>
            <person name="Zhang B."/>
            <person name="Ji P."/>
            <person name="Sakyi L.B."/>
            <person name="Cui X."/>
            <person name="Yuan T."/>
            <person name="Jiang B."/>
            <person name="Yang W."/>
            <person name="Lam T.T.-Y."/>
            <person name="Chang Q."/>
            <person name="Ding S."/>
            <person name="Wang X."/>
            <person name="Zhu J."/>
            <person name="Ruan X."/>
            <person name="Zhao L."/>
            <person name="Wei J."/>
            <person name="Que T."/>
            <person name="Du C."/>
            <person name="Cheng J."/>
            <person name="Dai P."/>
            <person name="Han X."/>
            <person name="Huang E."/>
            <person name="Gao Y."/>
            <person name="Liu J."/>
            <person name="Shao H."/>
            <person name="Ye R."/>
            <person name="Li L."/>
            <person name="Wei W."/>
            <person name="Wang X."/>
            <person name="Wang C."/>
            <person name="Huo Q."/>
            <person name="Li W."/>
            <person name="Guo W."/>
            <person name="Chen H."/>
            <person name="Chen S."/>
            <person name="Zhou L."/>
            <person name="Zhou L."/>
            <person name="Ni X."/>
            <person name="Tian J."/>
            <person name="Zhou Y."/>
            <person name="Sheng Y."/>
            <person name="Liu T."/>
            <person name="Pan Y."/>
            <person name="Xia L."/>
            <person name="Li J."/>
            <person name="Zhao F."/>
            <person name="Cao W."/>
        </authorList>
    </citation>
    <scope>NUCLEOTIDE SEQUENCE</scope>
    <source>
        <strain evidence="5">Rmic-2018</strain>
        <tissue evidence="5">Larvae</tissue>
    </source>
</reference>
<dbReference type="PANTHER" id="PTHR10196">
    <property type="entry name" value="SUGAR KINASE"/>
    <property type="match status" value="1"/>
</dbReference>
<reference evidence="5" key="2">
    <citation type="journal article" date="2020" name="Cell">
        <title>Large-Scale Comparative Analyses of Tick Genomes Elucidate Their Genetic Diversity and Vector Capacities.</title>
        <authorList>
            <consortium name="Tick Genome and Microbiome Consortium (TIGMIC)"/>
            <person name="Jia N."/>
            <person name="Wang J."/>
            <person name="Shi W."/>
            <person name="Du L."/>
            <person name="Sun Y."/>
            <person name="Zhan W."/>
            <person name="Jiang J.F."/>
            <person name="Wang Q."/>
            <person name="Zhang B."/>
            <person name="Ji P."/>
            <person name="Bell-Sakyi L."/>
            <person name="Cui X.M."/>
            <person name="Yuan T.T."/>
            <person name="Jiang B.G."/>
            <person name="Yang W.F."/>
            <person name="Lam T.T."/>
            <person name="Chang Q.C."/>
            <person name="Ding S.J."/>
            <person name="Wang X.J."/>
            <person name="Zhu J.G."/>
            <person name="Ruan X.D."/>
            <person name="Zhao L."/>
            <person name="Wei J.T."/>
            <person name="Ye R.Z."/>
            <person name="Que T.C."/>
            <person name="Du C.H."/>
            <person name="Zhou Y.H."/>
            <person name="Cheng J.X."/>
            <person name="Dai P.F."/>
            <person name="Guo W.B."/>
            <person name="Han X.H."/>
            <person name="Huang E.J."/>
            <person name="Li L.F."/>
            <person name="Wei W."/>
            <person name="Gao Y.C."/>
            <person name="Liu J.Z."/>
            <person name="Shao H.Z."/>
            <person name="Wang X."/>
            <person name="Wang C.C."/>
            <person name="Yang T.C."/>
            <person name="Huo Q.B."/>
            <person name="Li W."/>
            <person name="Chen H.Y."/>
            <person name="Chen S.E."/>
            <person name="Zhou L.G."/>
            <person name="Ni X.B."/>
            <person name="Tian J.H."/>
            <person name="Sheng Y."/>
            <person name="Liu T."/>
            <person name="Pan Y.S."/>
            <person name="Xia L.Y."/>
            <person name="Li J."/>
            <person name="Zhao F."/>
            <person name="Cao W.C."/>
        </authorList>
    </citation>
    <scope>NUCLEOTIDE SEQUENCE</scope>
    <source>
        <strain evidence="5">Rmic-2018</strain>
    </source>
</reference>
<dbReference type="EMBL" id="JABSTU010000008">
    <property type="protein sequence ID" value="KAH8022885.1"/>
    <property type="molecule type" value="Genomic_DNA"/>
</dbReference>
<feature type="transmembrane region" description="Helical" evidence="4">
    <location>
        <begin position="80"/>
        <end position="102"/>
    </location>
</feature>
<sequence>MAETTALGAAIAAGAADGIDVWSLDSQNFPKVTTDVFEPSILPAEREQRFAKWKDAVSRSKHWQEVNPDEAKKKQQGKSWWLMSSIPAGIFITSSFATLLLAKACAKLPN</sequence>
<dbReference type="GO" id="GO:0006641">
    <property type="term" value="P:triglyceride metabolic process"/>
    <property type="evidence" value="ECO:0007669"/>
    <property type="project" value="TreeGrafter"/>
</dbReference>
<evidence type="ECO:0000256" key="3">
    <source>
        <dbReference type="ARBA" id="ARBA00022777"/>
    </source>
</evidence>
<accession>A0A6M2D8Y5</accession>
<evidence type="ECO:0000313" key="7">
    <source>
        <dbReference type="Proteomes" id="UP000821866"/>
    </source>
</evidence>
<dbReference type="InterPro" id="IPR043129">
    <property type="entry name" value="ATPase_NBD"/>
</dbReference>
<reference evidence="6" key="1">
    <citation type="submission" date="2019-09" db="EMBL/GenBank/DDBJ databases">
        <title>Organ-specific transcriptomic study of the physiology of the cattle tick, Rhipicephalus microplus.</title>
        <authorList>
            <person name="Tirloni L."/>
            <person name="Braz G."/>
            <person name="Gandara A.C.P."/>
            <person name="Sabadin G.A."/>
            <person name="da Silva R.M."/>
            <person name="Guizzo M.G."/>
            <person name="Machado J.A."/>
            <person name="Costa E.P."/>
            <person name="Gomes H.F."/>
            <person name="Moraes J."/>
            <person name="Mota M.B.S."/>
            <person name="Mesquita R.D."/>
            <person name="Alvarenga P.H."/>
            <person name="Alves F."/>
            <person name="Seixas A."/>
            <person name="da Fonseca R.N."/>
            <person name="Fogaca A."/>
            <person name="Logullo C."/>
            <person name="Tanaka A."/>
            <person name="Daffre S."/>
            <person name="Termignoni C."/>
            <person name="Vaz I.S.Jr."/>
            <person name="Oliveira P.L."/>
            <person name="Ribeiro J.M."/>
        </authorList>
    </citation>
    <scope>NUCLEOTIDE SEQUENCE</scope>
    <source>
        <strain evidence="6">Porto Alegre</strain>
    </source>
</reference>
<keyword evidence="4" id="KW-1133">Transmembrane helix</keyword>
<dbReference type="GO" id="GO:0005739">
    <property type="term" value="C:mitochondrion"/>
    <property type="evidence" value="ECO:0007669"/>
    <property type="project" value="TreeGrafter"/>
</dbReference>
<keyword evidence="3" id="KW-0418">Kinase</keyword>
<keyword evidence="4" id="KW-0812">Transmembrane</keyword>
<evidence type="ECO:0000256" key="1">
    <source>
        <dbReference type="ARBA" id="ARBA00009156"/>
    </source>
</evidence>
<organism evidence="6">
    <name type="scientific">Rhipicephalus microplus</name>
    <name type="common">Cattle tick</name>
    <name type="synonym">Boophilus microplus</name>
    <dbReference type="NCBI Taxonomy" id="6941"/>
    <lineage>
        <taxon>Eukaryota</taxon>
        <taxon>Metazoa</taxon>
        <taxon>Ecdysozoa</taxon>
        <taxon>Arthropoda</taxon>
        <taxon>Chelicerata</taxon>
        <taxon>Arachnida</taxon>
        <taxon>Acari</taxon>
        <taxon>Parasitiformes</taxon>
        <taxon>Ixodida</taxon>
        <taxon>Ixodoidea</taxon>
        <taxon>Ixodidae</taxon>
        <taxon>Rhipicephalinae</taxon>
        <taxon>Rhipicephalus</taxon>
        <taxon>Boophilus</taxon>
    </lineage>
</organism>
<evidence type="ECO:0000313" key="5">
    <source>
        <dbReference type="EMBL" id="KAH8022885.1"/>
    </source>
</evidence>
<evidence type="ECO:0000256" key="2">
    <source>
        <dbReference type="ARBA" id="ARBA00022679"/>
    </source>
</evidence>
<dbReference type="AlphaFoldDB" id="A0A6M2D8Y5"/>
<dbReference type="EMBL" id="GHWJ01010006">
    <property type="protein sequence ID" value="NOV42743.1"/>
    <property type="molecule type" value="Transcribed_RNA"/>
</dbReference>
<dbReference type="SUPFAM" id="SSF53067">
    <property type="entry name" value="Actin-like ATPase domain"/>
    <property type="match status" value="1"/>
</dbReference>
<evidence type="ECO:0008006" key="8">
    <source>
        <dbReference type="Google" id="ProtNLM"/>
    </source>
</evidence>
<name>A0A6M2D8Y5_RHIMP</name>
<protein>
    <recommendedName>
        <fullName evidence="8">Glycerol kinase</fullName>
    </recommendedName>
</protein>
<dbReference type="PANTHER" id="PTHR10196:SF69">
    <property type="entry name" value="GLYCEROL KINASE"/>
    <property type="match status" value="1"/>
</dbReference>
<dbReference type="GO" id="GO:0006071">
    <property type="term" value="P:glycerol metabolic process"/>
    <property type="evidence" value="ECO:0007669"/>
    <property type="project" value="TreeGrafter"/>
</dbReference>
<dbReference type="Proteomes" id="UP000821866">
    <property type="component" value="Chromosome 6"/>
</dbReference>
<proteinExistence type="inferred from homology"/>
<evidence type="ECO:0000256" key="4">
    <source>
        <dbReference type="SAM" id="Phobius"/>
    </source>
</evidence>
<dbReference type="GO" id="GO:0004370">
    <property type="term" value="F:glycerol kinase activity"/>
    <property type="evidence" value="ECO:0007669"/>
    <property type="project" value="TreeGrafter"/>
</dbReference>
<keyword evidence="4" id="KW-0472">Membrane</keyword>
<evidence type="ECO:0000313" key="6">
    <source>
        <dbReference type="EMBL" id="NOV42743.1"/>
    </source>
</evidence>
<comment type="similarity">
    <text evidence="1">Belongs to the FGGY kinase family.</text>
</comment>
<dbReference type="GO" id="GO:0046167">
    <property type="term" value="P:glycerol-3-phosphate biosynthetic process"/>
    <property type="evidence" value="ECO:0007669"/>
    <property type="project" value="TreeGrafter"/>
</dbReference>
<dbReference type="VEuPathDB" id="VectorBase:LOC119172219"/>
<keyword evidence="7" id="KW-1185">Reference proteome</keyword>
<dbReference type="OrthoDB" id="5422795at2759"/>
<dbReference type="Gene3D" id="3.30.420.40">
    <property type="match status" value="1"/>
</dbReference>
<gene>
    <name evidence="5" type="ORF">HPB51_006243</name>
</gene>
<keyword evidence="2" id="KW-0808">Transferase</keyword>